<dbReference type="AlphaFoldDB" id="A0A2V1P2J7"/>
<keyword evidence="3" id="KW-1185">Reference proteome</keyword>
<evidence type="ECO:0000313" key="3">
    <source>
        <dbReference type="Proteomes" id="UP000245293"/>
    </source>
</evidence>
<organism evidence="2 3">
    <name type="scientific">Salibaculum griseiflavum</name>
    <dbReference type="NCBI Taxonomy" id="1914409"/>
    <lineage>
        <taxon>Bacteria</taxon>
        <taxon>Pseudomonadati</taxon>
        <taxon>Pseudomonadota</taxon>
        <taxon>Alphaproteobacteria</taxon>
        <taxon>Rhodobacterales</taxon>
        <taxon>Roseobacteraceae</taxon>
        <taxon>Salibaculum</taxon>
    </lineage>
</organism>
<evidence type="ECO:0000313" key="2">
    <source>
        <dbReference type="EMBL" id="PWG16749.1"/>
    </source>
</evidence>
<feature type="domain" description="Phosphoribulokinase/uridine kinase" evidence="1">
    <location>
        <begin position="20"/>
        <end position="177"/>
    </location>
</feature>
<dbReference type="SUPFAM" id="SSF52540">
    <property type="entry name" value="P-loop containing nucleoside triphosphate hydrolases"/>
    <property type="match status" value="1"/>
</dbReference>
<evidence type="ECO:0000259" key="1">
    <source>
        <dbReference type="Pfam" id="PF00485"/>
    </source>
</evidence>
<reference evidence="3" key="1">
    <citation type="submission" date="2018-05" db="EMBL/GenBank/DDBJ databases">
        <authorList>
            <person name="Du Z."/>
            <person name="Wang X."/>
        </authorList>
    </citation>
    <scope>NUCLEOTIDE SEQUENCE [LARGE SCALE GENOMIC DNA]</scope>
    <source>
        <strain evidence="3">WDS4C29</strain>
    </source>
</reference>
<dbReference type="PANTHER" id="PTHR10285">
    <property type="entry name" value="URIDINE KINASE"/>
    <property type="match status" value="1"/>
</dbReference>
<dbReference type="Proteomes" id="UP000245293">
    <property type="component" value="Unassembled WGS sequence"/>
</dbReference>
<dbReference type="InterPro" id="IPR006083">
    <property type="entry name" value="PRK/URK"/>
</dbReference>
<keyword evidence="2" id="KW-0418">Kinase</keyword>
<proteinExistence type="predicted"/>
<dbReference type="Pfam" id="PF00485">
    <property type="entry name" value="PRK"/>
    <property type="match status" value="1"/>
</dbReference>
<dbReference type="OrthoDB" id="1550976at2"/>
<keyword evidence="2" id="KW-0808">Transferase</keyword>
<name>A0A2V1P2J7_9RHOB</name>
<comment type="caution">
    <text evidence="2">The sequence shown here is derived from an EMBL/GenBank/DDBJ whole genome shotgun (WGS) entry which is preliminary data.</text>
</comment>
<accession>A0A2V1P2J7</accession>
<protein>
    <submittedName>
        <fullName evidence="2">Nucleoside/nucleotide kinase family protein</fullName>
    </submittedName>
</protein>
<dbReference type="InterPro" id="IPR027417">
    <property type="entry name" value="P-loop_NTPase"/>
</dbReference>
<dbReference type="NCBIfam" id="NF006746">
    <property type="entry name" value="PRK09270.1-5"/>
    <property type="match status" value="1"/>
</dbReference>
<dbReference type="GO" id="GO:0016301">
    <property type="term" value="F:kinase activity"/>
    <property type="evidence" value="ECO:0007669"/>
    <property type="project" value="UniProtKB-KW"/>
</dbReference>
<dbReference type="Gene3D" id="3.40.50.300">
    <property type="entry name" value="P-loop containing nucleotide triphosphate hydrolases"/>
    <property type="match status" value="1"/>
</dbReference>
<gene>
    <name evidence="2" type="ORF">DFK10_10250</name>
</gene>
<sequence>MQAILRRLSDKGGEGHRLLVGIAGPPASGKSTLSDVLQARLTERGVPTVVVPMDGFHLDNRLLDEMGLRDRKGAPETFDVGGLVTLLGKLRETVGSVYLPVFDREMDLSIAAARVVSPETEVVIVEGNYLLFDEPAWRGLADLWDVTIWIDTPLDVVRQRCIQRWLDHGHSPEAAKARAEGNDLRNAERVSAARLPADFVVSDEDDGS</sequence>
<dbReference type="EMBL" id="QETF01000010">
    <property type="protein sequence ID" value="PWG16749.1"/>
    <property type="molecule type" value="Genomic_DNA"/>
</dbReference>
<dbReference type="GO" id="GO:0005524">
    <property type="term" value="F:ATP binding"/>
    <property type="evidence" value="ECO:0007669"/>
    <property type="project" value="InterPro"/>
</dbReference>